<dbReference type="Pfam" id="PF03403">
    <property type="entry name" value="PAF-AH_p_II"/>
    <property type="match status" value="1"/>
</dbReference>
<dbReference type="Proteomes" id="UP000266089">
    <property type="component" value="Unassembled WGS sequence"/>
</dbReference>
<protein>
    <submittedName>
        <fullName evidence="5">Dipeptidyl aminopeptidase BIII</fullName>
        <ecNumber evidence="5">3.4.14.-</ecNumber>
    </submittedName>
</protein>
<dbReference type="GO" id="GO:0003847">
    <property type="term" value="F:1-alkyl-2-acetylglycerophosphocholine esterase activity"/>
    <property type="evidence" value="ECO:0007669"/>
    <property type="project" value="TreeGrafter"/>
</dbReference>
<dbReference type="InterPro" id="IPR016986">
    <property type="entry name" value="UCP031982_abhydr"/>
</dbReference>
<proteinExistence type="predicted"/>
<dbReference type="RefSeq" id="WP_223299540.1">
    <property type="nucleotide sequence ID" value="NZ_JBHSXZ010000013.1"/>
</dbReference>
<dbReference type="SUPFAM" id="SSF53474">
    <property type="entry name" value="alpha/beta-Hydrolases"/>
    <property type="match status" value="1"/>
</dbReference>
<evidence type="ECO:0000313" key="6">
    <source>
        <dbReference type="Proteomes" id="UP000266089"/>
    </source>
</evidence>
<dbReference type="GO" id="GO:0016042">
    <property type="term" value="P:lipid catabolic process"/>
    <property type="evidence" value="ECO:0007669"/>
    <property type="project" value="UniProtKB-KW"/>
</dbReference>
<dbReference type="GO" id="GO:0004177">
    <property type="term" value="F:aminopeptidase activity"/>
    <property type="evidence" value="ECO:0007669"/>
    <property type="project" value="UniProtKB-KW"/>
</dbReference>
<keyword evidence="5" id="KW-0645">Protease</keyword>
<dbReference type="PIRSF" id="PIRSF031982">
    <property type="entry name" value="UCP031982_abhydr"/>
    <property type="match status" value="1"/>
</dbReference>
<sequence length="383" mass="41671">MRVILKSLVVLLWCSSLAMTQGASVERPDAPPLAARGSAVVGVRTLQLTDPSRQNRSITVEVWYPASGVQQNTVYQSAIGQTPVRIAGRANRDAAPASGRFPLIVASHGQPGTRFQFAYLNEHLASRGFVVAALDHPGSTYQTLTQPNYISSIVDRPLDILFAIGAVAQQIPSADASNVGLLGYSYGGYSVINAAGAGLDGAALGEYCRASNNEGPCFALPFFAQLEAQRGARIAQPDPRIKAVFAMAPYGQPWVGARSLANLKVPLFVAAGEADDVATYRRDALEYFRQAGSQDKYLLTLVAAQHNPFVECPPEVRGREEDYWRCFEPVWDMERAHDLVKHFATAFFRRFLLNDGEAGRFLNPSLPGFKPRTTVGVRLETAR</sequence>
<reference evidence="5 6" key="1">
    <citation type="submission" date="2018-08" db="EMBL/GenBank/DDBJ databases">
        <title>Meiothermus cateniformans JCM 15151 genome sequencing project.</title>
        <authorList>
            <person name="Da Costa M.S."/>
            <person name="Albuquerque L."/>
            <person name="Raposo P."/>
            <person name="Froufe H.J.C."/>
            <person name="Barroso C.S."/>
            <person name="Egas C."/>
        </authorList>
    </citation>
    <scope>NUCLEOTIDE SEQUENCE [LARGE SCALE GENOMIC DNA]</scope>
    <source>
        <strain evidence="5 6">JCM 15151</strain>
    </source>
</reference>
<accession>A0A399DXI8</accession>
<evidence type="ECO:0000256" key="4">
    <source>
        <dbReference type="SAM" id="SignalP"/>
    </source>
</evidence>
<evidence type="ECO:0000256" key="3">
    <source>
        <dbReference type="ARBA" id="ARBA00023098"/>
    </source>
</evidence>
<evidence type="ECO:0000256" key="2">
    <source>
        <dbReference type="ARBA" id="ARBA00022963"/>
    </source>
</evidence>
<dbReference type="Gene3D" id="3.40.50.1820">
    <property type="entry name" value="alpha/beta hydrolase"/>
    <property type="match status" value="1"/>
</dbReference>
<dbReference type="EC" id="3.4.14.-" evidence="5"/>
<keyword evidence="2" id="KW-0442">Lipid degradation</keyword>
<evidence type="ECO:0000313" key="5">
    <source>
        <dbReference type="EMBL" id="RIH75978.1"/>
    </source>
</evidence>
<keyword evidence="5" id="KW-0031">Aminopeptidase</keyword>
<keyword evidence="4" id="KW-0732">Signal</keyword>
<feature type="chain" id="PRO_5017234752" evidence="4">
    <location>
        <begin position="19"/>
        <end position="383"/>
    </location>
</feature>
<feature type="signal peptide" evidence="4">
    <location>
        <begin position="1"/>
        <end position="18"/>
    </location>
</feature>
<gene>
    <name evidence="5" type="primary">dapb3</name>
    <name evidence="5" type="ORF">Mcate_01970</name>
</gene>
<dbReference type="AlphaFoldDB" id="A0A399DXI8"/>
<dbReference type="PANTHER" id="PTHR10272">
    <property type="entry name" value="PLATELET-ACTIVATING FACTOR ACETYLHYDROLASE"/>
    <property type="match status" value="1"/>
</dbReference>
<name>A0A399DXI8_9DEIN</name>
<dbReference type="EMBL" id="QWKX01000053">
    <property type="protein sequence ID" value="RIH75978.1"/>
    <property type="molecule type" value="Genomic_DNA"/>
</dbReference>
<organism evidence="5 6">
    <name type="scientific">Meiothermus taiwanensis</name>
    <dbReference type="NCBI Taxonomy" id="172827"/>
    <lineage>
        <taxon>Bacteria</taxon>
        <taxon>Thermotogati</taxon>
        <taxon>Deinococcota</taxon>
        <taxon>Deinococci</taxon>
        <taxon>Thermales</taxon>
        <taxon>Thermaceae</taxon>
        <taxon>Meiothermus</taxon>
    </lineage>
</organism>
<keyword evidence="1 5" id="KW-0378">Hydrolase</keyword>
<dbReference type="PANTHER" id="PTHR10272:SF0">
    <property type="entry name" value="PLATELET-ACTIVATING FACTOR ACETYLHYDROLASE"/>
    <property type="match status" value="1"/>
</dbReference>
<keyword evidence="3" id="KW-0443">Lipid metabolism</keyword>
<dbReference type="InterPro" id="IPR029058">
    <property type="entry name" value="AB_hydrolase_fold"/>
</dbReference>
<comment type="caution">
    <text evidence="5">The sequence shown here is derived from an EMBL/GenBank/DDBJ whole genome shotgun (WGS) entry which is preliminary data.</text>
</comment>
<evidence type="ECO:0000256" key="1">
    <source>
        <dbReference type="ARBA" id="ARBA00022801"/>
    </source>
</evidence>